<name>A0A8K0GX44_9ROSA</name>
<sequence length="246" mass="28851">MTNHVCKTFMIKQVYDQFVIVIFIDMRSYIIPRKPQERHKVTGTTRKMFDNLKSNSSLDPILLSDSDEDTILEIEDKDITYEEHWDMEQRQIVKEFLCGKRKVIAADEGNCTSIQYATLEEYKQYEGARKRQKEETLKAFLNKDIEDLAPFSDISDISSSDSSDKECEQEIKVHEDNKVIEDSLECKSYFEKFESIKRKRNVIRSRPIRPRSCKKERTSLFARKVVVKPLELVIEEMGTASTNKKL</sequence>
<evidence type="ECO:0000313" key="1">
    <source>
        <dbReference type="EMBL" id="KAF3441088.1"/>
    </source>
</evidence>
<proteinExistence type="predicted"/>
<comment type="caution">
    <text evidence="1">The sequence shown here is derived from an EMBL/GenBank/DDBJ whole genome shotgun (WGS) entry which is preliminary data.</text>
</comment>
<evidence type="ECO:0000313" key="2">
    <source>
        <dbReference type="Proteomes" id="UP000796880"/>
    </source>
</evidence>
<dbReference type="AlphaFoldDB" id="A0A8K0GX44"/>
<gene>
    <name evidence="1" type="ORF">FNV43_RR19374</name>
</gene>
<protein>
    <submittedName>
        <fullName evidence="1">Uncharacterized protein</fullName>
    </submittedName>
</protein>
<accession>A0A8K0GX44</accession>
<keyword evidence="2" id="KW-1185">Reference proteome</keyword>
<dbReference type="Proteomes" id="UP000796880">
    <property type="component" value="Unassembled WGS sequence"/>
</dbReference>
<organism evidence="1 2">
    <name type="scientific">Rhamnella rubrinervis</name>
    <dbReference type="NCBI Taxonomy" id="2594499"/>
    <lineage>
        <taxon>Eukaryota</taxon>
        <taxon>Viridiplantae</taxon>
        <taxon>Streptophyta</taxon>
        <taxon>Embryophyta</taxon>
        <taxon>Tracheophyta</taxon>
        <taxon>Spermatophyta</taxon>
        <taxon>Magnoliopsida</taxon>
        <taxon>eudicotyledons</taxon>
        <taxon>Gunneridae</taxon>
        <taxon>Pentapetalae</taxon>
        <taxon>rosids</taxon>
        <taxon>fabids</taxon>
        <taxon>Rosales</taxon>
        <taxon>Rhamnaceae</taxon>
        <taxon>rhamnoid group</taxon>
        <taxon>Rhamneae</taxon>
        <taxon>Rhamnella</taxon>
    </lineage>
</organism>
<dbReference type="EMBL" id="VOIH02000008">
    <property type="protein sequence ID" value="KAF3441088.1"/>
    <property type="molecule type" value="Genomic_DNA"/>
</dbReference>
<reference evidence="1" key="1">
    <citation type="submission" date="2020-03" db="EMBL/GenBank/DDBJ databases">
        <title>A high-quality chromosome-level genome assembly of a woody plant with both climbing and erect habits, Rhamnella rubrinervis.</title>
        <authorList>
            <person name="Lu Z."/>
            <person name="Yang Y."/>
            <person name="Zhu X."/>
            <person name="Sun Y."/>
        </authorList>
    </citation>
    <scope>NUCLEOTIDE SEQUENCE</scope>
    <source>
        <strain evidence="1">BYM</strain>
        <tissue evidence="1">Leaf</tissue>
    </source>
</reference>